<evidence type="ECO:0000256" key="1">
    <source>
        <dbReference type="SAM" id="SignalP"/>
    </source>
</evidence>
<reference evidence="2 3" key="1">
    <citation type="submission" date="2020-04" db="EMBL/GenBank/DDBJ databases">
        <authorList>
            <person name="De Canck E."/>
        </authorList>
    </citation>
    <scope>NUCLEOTIDE SEQUENCE [LARGE SCALE GENOMIC DNA]</scope>
    <source>
        <strain evidence="2 3">LMG 29542</strain>
    </source>
</reference>
<name>A0A6J5DM95_9BURK</name>
<dbReference type="Proteomes" id="UP000494363">
    <property type="component" value="Unassembled WGS sequence"/>
</dbReference>
<evidence type="ECO:0000313" key="2">
    <source>
        <dbReference type="EMBL" id="CAB3754302.1"/>
    </source>
</evidence>
<gene>
    <name evidence="2" type="ORF">LMG29542_02308</name>
</gene>
<proteinExistence type="predicted"/>
<dbReference type="RefSeq" id="WP_175226586.1">
    <property type="nucleotide sequence ID" value="NZ_CADIKH010000009.1"/>
</dbReference>
<sequence length="156" mass="16727">MKTSVLTAAAAILLSFAAVSASADPLGVIDAPTPILPAVAASTNGYDVVVTRRDARGAIRRFGESVTHGEPVNFVEYLFATTGPRDGLDGYRTMEVSNIQPMPYGLATFRLRLEEKDSGSELTVSRQVWLNAGEDTTVVHGLDGRDYLVKLDRVDG</sequence>
<evidence type="ECO:0000313" key="3">
    <source>
        <dbReference type="Proteomes" id="UP000494363"/>
    </source>
</evidence>
<dbReference type="AlphaFoldDB" id="A0A6J5DM95"/>
<accession>A0A6J5DM95</accession>
<feature type="signal peptide" evidence="1">
    <location>
        <begin position="1"/>
        <end position="23"/>
    </location>
</feature>
<organism evidence="2 3">
    <name type="scientific">Paraburkholderia humisilvae</name>
    <dbReference type="NCBI Taxonomy" id="627669"/>
    <lineage>
        <taxon>Bacteria</taxon>
        <taxon>Pseudomonadati</taxon>
        <taxon>Pseudomonadota</taxon>
        <taxon>Betaproteobacteria</taxon>
        <taxon>Burkholderiales</taxon>
        <taxon>Burkholderiaceae</taxon>
        <taxon>Paraburkholderia</taxon>
    </lineage>
</organism>
<dbReference type="EMBL" id="CADIKH010000009">
    <property type="protein sequence ID" value="CAB3754302.1"/>
    <property type="molecule type" value="Genomic_DNA"/>
</dbReference>
<keyword evidence="1" id="KW-0732">Signal</keyword>
<feature type="chain" id="PRO_5026830176" evidence="1">
    <location>
        <begin position="24"/>
        <end position="156"/>
    </location>
</feature>
<protein>
    <submittedName>
        <fullName evidence="2">Uncharacterized protein</fullName>
    </submittedName>
</protein>
<keyword evidence="3" id="KW-1185">Reference proteome</keyword>